<sequence length="275" mass="29547">MKPATLHWASATHSGSRKPRNDDSQIAFASSVEGAEILPDRGVRSLSTQDLIFAISDGMGGGNAGDLASRLLLETMTRIIPETFKAAAAGFFPDHLEHLSSAVRTVHQEVNRAGAESDDLKGMAATLALAWFTPENLYLANAGDSRIYLSREGNLSQISRDHTAAWAEWKRGTIGEVQYRNHPRRAALYEVIGGGHANLSPHLAAIPYQEGDRFLICSDGLIDGLWERHISNALAACEEDPSATVEGLMKRAIDNSGIDDTTVTVIAVATNKGGD</sequence>
<reference evidence="3" key="1">
    <citation type="submission" date="2021-01" db="EMBL/GenBank/DDBJ databases">
        <title>Modified the classification status of verrucomicrobia.</title>
        <authorList>
            <person name="Feng X."/>
        </authorList>
    </citation>
    <scope>NUCLEOTIDE SEQUENCE</scope>
    <source>
        <strain evidence="3">KCTC 22041</strain>
    </source>
</reference>
<dbReference type="AlphaFoldDB" id="A0A934VWL6"/>
<dbReference type="EMBL" id="JAENIJ010000012">
    <property type="protein sequence ID" value="MBK1882634.1"/>
    <property type="molecule type" value="Genomic_DNA"/>
</dbReference>
<evidence type="ECO:0000313" key="3">
    <source>
        <dbReference type="EMBL" id="MBK1882634.1"/>
    </source>
</evidence>
<dbReference type="SMART" id="SM00332">
    <property type="entry name" value="PP2Cc"/>
    <property type="match status" value="1"/>
</dbReference>
<dbReference type="PANTHER" id="PTHR13832:SF827">
    <property type="entry name" value="PROTEIN PHOSPHATASE 1L"/>
    <property type="match status" value="1"/>
</dbReference>
<dbReference type="SUPFAM" id="SSF81606">
    <property type="entry name" value="PP2C-like"/>
    <property type="match status" value="1"/>
</dbReference>
<dbReference type="Gene3D" id="3.60.40.10">
    <property type="entry name" value="PPM-type phosphatase domain"/>
    <property type="match status" value="1"/>
</dbReference>
<dbReference type="SMART" id="SM00331">
    <property type="entry name" value="PP2C_SIG"/>
    <property type="match status" value="1"/>
</dbReference>
<dbReference type="InterPro" id="IPR001932">
    <property type="entry name" value="PPM-type_phosphatase-like_dom"/>
</dbReference>
<feature type="region of interest" description="Disordered" evidence="1">
    <location>
        <begin position="1"/>
        <end position="23"/>
    </location>
</feature>
<dbReference type="InterPro" id="IPR036457">
    <property type="entry name" value="PPM-type-like_dom_sf"/>
</dbReference>
<gene>
    <name evidence="3" type="ORF">JIN85_09415</name>
</gene>
<comment type="caution">
    <text evidence="3">The sequence shown here is derived from an EMBL/GenBank/DDBJ whole genome shotgun (WGS) entry which is preliminary data.</text>
</comment>
<feature type="domain" description="PPM-type phosphatase" evidence="2">
    <location>
        <begin position="34"/>
        <end position="268"/>
    </location>
</feature>
<evidence type="ECO:0000259" key="2">
    <source>
        <dbReference type="PROSITE" id="PS51746"/>
    </source>
</evidence>
<name>A0A934VWL6_9BACT</name>
<dbReference type="Proteomes" id="UP000603141">
    <property type="component" value="Unassembled WGS sequence"/>
</dbReference>
<organism evidence="3 4">
    <name type="scientific">Luteolibacter pohnpeiensis</name>
    <dbReference type="NCBI Taxonomy" id="454153"/>
    <lineage>
        <taxon>Bacteria</taxon>
        <taxon>Pseudomonadati</taxon>
        <taxon>Verrucomicrobiota</taxon>
        <taxon>Verrucomicrobiia</taxon>
        <taxon>Verrucomicrobiales</taxon>
        <taxon>Verrucomicrobiaceae</taxon>
        <taxon>Luteolibacter</taxon>
    </lineage>
</organism>
<proteinExistence type="predicted"/>
<dbReference type="PROSITE" id="PS51746">
    <property type="entry name" value="PPM_2"/>
    <property type="match status" value="1"/>
</dbReference>
<keyword evidence="4" id="KW-1185">Reference proteome</keyword>
<evidence type="ECO:0000256" key="1">
    <source>
        <dbReference type="SAM" id="MobiDB-lite"/>
    </source>
</evidence>
<dbReference type="CDD" id="cd00143">
    <property type="entry name" value="PP2Cc"/>
    <property type="match status" value="1"/>
</dbReference>
<accession>A0A934VWL6</accession>
<dbReference type="InterPro" id="IPR015655">
    <property type="entry name" value="PP2C"/>
</dbReference>
<dbReference type="Pfam" id="PF13672">
    <property type="entry name" value="PP2C_2"/>
    <property type="match status" value="1"/>
</dbReference>
<dbReference type="RefSeq" id="WP_200269957.1">
    <property type="nucleotide sequence ID" value="NZ_JAENIJ010000012.1"/>
</dbReference>
<dbReference type="PANTHER" id="PTHR13832">
    <property type="entry name" value="PROTEIN PHOSPHATASE 2C"/>
    <property type="match status" value="1"/>
</dbReference>
<protein>
    <submittedName>
        <fullName evidence="3">Serine/threonine-protein phosphatase</fullName>
    </submittedName>
</protein>
<evidence type="ECO:0000313" key="4">
    <source>
        <dbReference type="Proteomes" id="UP000603141"/>
    </source>
</evidence>
<dbReference type="GO" id="GO:0004722">
    <property type="term" value="F:protein serine/threonine phosphatase activity"/>
    <property type="evidence" value="ECO:0007669"/>
    <property type="project" value="InterPro"/>
</dbReference>